<name>A0A0L0F776_9EUKA</name>
<feature type="region of interest" description="Disordered" evidence="1">
    <location>
        <begin position="115"/>
        <end position="142"/>
    </location>
</feature>
<evidence type="ECO:0000313" key="3">
    <source>
        <dbReference type="Proteomes" id="UP000054560"/>
    </source>
</evidence>
<dbReference type="Proteomes" id="UP000054560">
    <property type="component" value="Unassembled WGS sequence"/>
</dbReference>
<feature type="non-terminal residue" evidence="2">
    <location>
        <position position="165"/>
    </location>
</feature>
<feature type="non-terminal residue" evidence="2">
    <location>
        <position position="1"/>
    </location>
</feature>
<dbReference type="EMBL" id="KQ246944">
    <property type="protein sequence ID" value="KNC72499.1"/>
    <property type="molecule type" value="Genomic_DNA"/>
</dbReference>
<accession>A0A0L0F776</accession>
<reference evidence="2 3" key="1">
    <citation type="submission" date="2011-02" db="EMBL/GenBank/DDBJ databases">
        <title>The Genome Sequence of Sphaeroforma arctica JP610.</title>
        <authorList>
            <consortium name="The Broad Institute Genome Sequencing Platform"/>
            <person name="Russ C."/>
            <person name="Cuomo C."/>
            <person name="Young S.K."/>
            <person name="Zeng Q."/>
            <person name="Gargeya S."/>
            <person name="Alvarado L."/>
            <person name="Berlin A."/>
            <person name="Chapman S.B."/>
            <person name="Chen Z."/>
            <person name="Freedman E."/>
            <person name="Gellesch M."/>
            <person name="Goldberg J."/>
            <person name="Griggs A."/>
            <person name="Gujja S."/>
            <person name="Heilman E."/>
            <person name="Heiman D."/>
            <person name="Howarth C."/>
            <person name="Mehta T."/>
            <person name="Neiman D."/>
            <person name="Pearson M."/>
            <person name="Roberts A."/>
            <person name="Saif S."/>
            <person name="Shea T."/>
            <person name="Shenoy N."/>
            <person name="Sisk P."/>
            <person name="Stolte C."/>
            <person name="Sykes S."/>
            <person name="White J."/>
            <person name="Yandava C."/>
            <person name="Burger G."/>
            <person name="Gray M.W."/>
            <person name="Holland P.W.H."/>
            <person name="King N."/>
            <person name="Lang F.B.F."/>
            <person name="Roger A.J."/>
            <person name="Ruiz-Trillo I."/>
            <person name="Haas B."/>
            <person name="Nusbaum C."/>
            <person name="Birren B."/>
        </authorList>
    </citation>
    <scope>NUCLEOTIDE SEQUENCE [LARGE SCALE GENOMIC DNA]</scope>
    <source>
        <strain evidence="2 3">JP610</strain>
    </source>
</reference>
<protein>
    <submittedName>
        <fullName evidence="2">Uncharacterized protein</fullName>
    </submittedName>
</protein>
<organism evidence="2 3">
    <name type="scientific">Sphaeroforma arctica JP610</name>
    <dbReference type="NCBI Taxonomy" id="667725"/>
    <lineage>
        <taxon>Eukaryota</taxon>
        <taxon>Ichthyosporea</taxon>
        <taxon>Ichthyophonida</taxon>
        <taxon>Sphaeroforma</taxon>
    </lineage>
</organism>
<feature type="region of interest" description="Disordered" evidence="1">
    <location>
        <begin position="1"/>
        <end position="46"/>
    </location>
</feature>
<evidence type="ECO:0000313" key="2">
    <source>
        <dbReference type="EMBL" id="KNC72499.1"/>
    </source>
</evidence>
<dbReference type="AlphaFoldDB" id="A0A0L0F776"/>
<dbReference type="RefSeq" id="XP_014146401.1">
    <property type="nucleotide sequence ID" value="XM_014290926.1"/>
</dbReference>
<feature type="compositionally biased region" description="Polar residues" evidence="1">
    <location>
        <begin position="1"/>
        <end position="11"/>
    </location>
</feature>
<evidence type="ECO:0000256" key="1">
    <source>
        <dbReference type="SAM" id="MobiDB-lite"/>
    </source>
</evidence>
<sequence>AGYSSAESASDTEAKDQSEDSDADASKSESQSDGDKAAADTPSRTNEVAYLVTRTKSVETPLKFQRVYEFIKRVEKEMKKSDGQVRSSMRVKELPALLMGNLSHLMPFAMVQARRDERKRAQRRSEHEHGDDIDHYSNTDPPYIEGLDSLVQSIYTLARGSPPEP</sequence>
<gene>
    <name evidence="2" type="ORF">SARC_14944</name>
</gene>
<keyword evidence="3" id="KW-1185">Reference proteome</keyword>
<dbReference type="GeneID" id="25915448"/>
<feature type="compositionally biased region" description="Basic and acidic residues" evidence="1">
    <location>
        <begin position="115"/>
        <end position="137"/>
    </location>
</feature>
<proteinExistence type="predicted"/>